<gene>
    <name evidence="10" type="ORF">E2F50_10400</name>
</gene>
<sequence length="171" mass="18269">MNTLILRTVAPGLTALMLLFSIFVLLRGHNEPGGGFIGGLIAASALAIYGIAFGVGAVRRAMRFHPMTIAGAGLFMSTISGLVSILFGVPFMTGLWIYPSFLGAEVPLSTVMSFDLGVYLVVLGSIVSIALALEQDSEPEEQAVAPLPSPAELRPEVKKRRDPRRRAKESR</sequence>
<evidence type="ECO:0000256" key="1">
    <source>
        <dbReference type="ARBA" id="ARBA00004651"/>
    </source>
</evidence>
<feature type="compositionally biased region" description="Basic residues" evidence="7">
    <location>
        <begin position="157"/>
        <end position="171"/>
    </location>
</feature>
<evidence type="ECO:0000256" key="6">
    <source>
        <dbReference type="ARBA" id="ARBA00023136"/>
    </source>
</evidence>
<dbReference type="InterPro" id="IPR007182">
    <property type="entry name" value="MnhB"/>
</dbReference>
<evidence type="ECO:0000256" key="5">
    <source>
        <dbReference type="ARBA" id="ARBA00022989"/>
    </source>
</evidence>
<proteinExistence type="inferred from homology"/>
<feature type="region of interest" description="Disordered" evidence="7">
    <location>
        <begin position="136"/>
        <end position="171"/>
    </location>
</feature>
<keyword evidence="5 8" id="KW-1133">Transmembrane helix</keyword>
<feature type="transmembrane region" description="Helical" evidence="8">
    <location>
        <begin position="12"/>
        <end position="29"/>
    </location>
</feature>
<dbReference type="EMBL" id="SMTL01000002">
    <property type="protein sequence ID" value="TDK37280.1"/>
    <property type="molecule type" value="Genomic_DNA"/>
</dbReference>
<evidence type="ECO:0000313" key="10">
    <source>
        <dbReference type="EMBL" id="TDK37280.1"/>
    </source>
</evidence>
<dbReference type="AlphaFoldDB" id="A0A4R5UK79"/>
<evidence type="ECO:0000259" key="9">
    <source>
        <dbReference type="Pfam" id="PF04039"/>
    </source>
</evidence>
<accession>A0A4R5UK79</accession>
<comment type="subcellular location">
    <subcellularLocation>
        <location evidence="1">Cell membrane</location>
        <topology evidence="1">Multi-pass membrane protein</topology>
    </subcellularLocation>
</comment>
<dbReference type="GO" id="GO:0005886">
    <property type="term" value="C:plasma membrane"/>
    <property type="evidence" value="ECO:0007669"/>
    <property type="project" value="UniProtKB-SubCell"/>
</dbReference>
<dbReference type="OrthoDB" id="9798859at2"/>
<dbReference type="Pfam" id="PF04039">
    <property type="entry name" value="MnhB"/>
    <property type="match status" value="1"/>
</dbReference>
<feature type="transmembrane region" description="Helical" evidence="8">
    <location>
        <begin position="35"/>
        <end position="58"/>
    </location>
</feature>
<evidence type="ECO:0000256" key="3">
    <source>
        <dbReference type="ARBA" id="ARBA00022475"/>
    </source>
</evidence>
<name>A0A4R5UK79_9HYPH</name>
<keyword evidence="4 8" id="KW-0812">Transmembrane</keyword>
<feature type="domain" description="Na+/H+ antiporter MnhB subunit-related protein" evidence="9">
    <location>
        <begin position="5"/>
        <end position="127"/>
    </location>
</feature>
<evidence type="ECO:0000256" key="4">
    <source>
        <dbReference type="ARBA" id="ARBA00022692"/>
    </source>
</evidence>
<keyword evidence="11" id="KW-1185">Reference proteome</keyword>
<dbReference type="NCBIfam" id="NF009223">
    <property type="entry name" value="PRK12573.1"/>
    <property type="match status" value="1"/>
</dbReference>
<reference evidence="10 11" key="1">
    <citation type="submission" date="2019-03" db="EMBL/GenBank/DDBJ databases">
        <title>Rhizobium sp. nov., an bacterium isolated from biocrust in Mu Us Desert.</title>
        <authorList>
            <person name="Lixiong L."/>
        </authorList>
    </citation>
    <scope>NUCLEOTIDE SEQUENCE [LARGE SCALE GENOMIC DNA]</scope>
    <source>
        <strain evidence="10 11">SPY-1</strain>
    </source>
</reference>
<keyword evidence="6 8" id="KW-0472">Membrane</keyword>
<dbReference type="InterPro" id="IPR050622">
    <property type="entry name" value="CPA3_antiporter_subunitB"/>
</dbReference>
<comment type="caution">
    <text evidence="10">The sequence shown here is derived from an EMBL/GenBank/DDBJ whole genome shotgun (WGS) entry which is preliminary data.</text>
</comment>
<organism evidence="10 11">
    <name type="scientific">Rhizobium deserti</name>
    <dbReference type="NCBI Taxonomy" id="2547961"/>
    <lineage>
        <taxon>Bacteria</taxon>
        <taxon>Pseudomonadati</taxon>
        <taxon>Pseudomonadota</taxon>
        <taxon>Alphaproteobacteria</taxon>
        <taxon>Hyphomicrobiales</taxon>
        <taxon>Rhizobiaceae</taxon>
        <taxon>Rhizobium/Agrobacterium group</taxon>
        <taxon>Rhizobium</taxon>
    </lineage>
</organism>
<evidence type="ECO:0000256" key="7">
    <source>
        <dbReference type="SAM" id="MobiDB-lite"/>
    </source>
</evidence>
<evidence type="ECO:0000256" key="8">
    <source>
        <dbReference type="SAM" id="Phobius"/>
    </source>
</evidence>
<evidence type="ECO:0000256" key="2">
    <source>
        <dbReference type="ARBA" id="ARBA00009425"/>
    </source>
</evidence>
<keyword evidence="3" id="KW-1003">Cell membrane</keyword>
<protein>
    <submittedName>
        <fullName evidence="10">Na+/H+ antiporter subunit B</fullName>
    </submittedName>
</protein>
<dbReference type="PANTHER" id="PTHR33932">
    <property type="entry name" value="NA(+)/H(+) ANTIPORTER SUBUNIT B"/>
    <property type="match status" value="1"/>
</dbReference>
<dbReference type="NCBIfam" id="NF009163">
    <property type="entry name" value="PRK12509.1"/>
    <property type="match status" value="1"/>
</dbReference>
<comment type="similarity">
    <text evidence="2">Belongs to the CPA3 antiporters (TC 2.A.63) subunit B family.</text>
</comment>
<feature type="transmembrane region" description="Helical" evidence="8">
    <location>
        <begin position="116"/>
        <end position="133"/>
    </location>
</feature>
<feature type="transmembrane region" description="Helical" evidence="8">
    <location>
        <begin position="70"/>
        <end position="96"/>
    </location>
</feature>
<dbReference type="Proteomes" id="UP000295238">
    <property type="component" value="Unassembled WGS sequence"/>
</dbReference>
<dbReference type="PANTHER" id="PTHR33932:SF4">
    <property type="entry name" value="NA(+)_H(+) ANTIPORTER SUBUNIT B"/>
    <property type="match status" value="1"/>
</dbReference>
<evidence type="ECO:0000313" key="11">
    <source>
        <dbReference type="Proteomes" id="UP000295238"/>
    </source>
</evidence>